<dbReference type="Proteomes" id="UP000813461">
    <property type="component" value="Unassembled WGS sequence"/>
</dbReference>
<dbReference type="GO" id="GO:0090729">
    <property type="term" value="F:toxin activity"/>
    <property type="evidence" value="ECO:0007669"/>
    <property type="project" value="UniProtKB-KW"/>
</dbReference>
<organism evidence="6 7">
    <name type="scientific">Paraphoma chrysanthemicola</name>
    <dbReference type="NCBI Taxonomy" id="798071"/>
    <lineage>
        <taxon>Eukaryota</taxon>
        <taxon>Fungi</taxon>
        <taxon>Dikarya</taxon>
        <taxon>Ascomycota</taxon>
        <taxon>Pezizomycotina</taxon>
        <taxon>Dothideomycetes</taxon>
        <taxon>Pleosporomycetidae</taxon>
        <taxon>Pleosporales</taxon>
        <taxon>Pleosporineae</taxon>
        <taxon>Phaeosphaeriaceae</taxon>
        <taxon>Paraphoma</taxon>
    </lineage>
</organism>
<evidence type="ECO:0000313" key="7">
    <source>
        <dbReference type="Proteomes" id="UP000813461"/>
    </source>
</evidence>
<feature type="signal peptide" evidence="5">
    <location>
        <begin position="1"/>
        <end position="22"/>
    </location>
</feature>
<dbReference type="OrthoDB" id="3767032at2759"/>
<evidence type="ECO:0000313" key="6">
    <source>
        <dbReference type="EMBL" id="KAH7087398.1"/>
    </source>
</evidence>
<keyword evidence="3" id="KW-0843">Virulence</keyword>
<dbReference type="Pfam" id="PF01375">
    <property type="entry name" value="Enterotoxin_a"/>
    <property type="match status" value="1"/>
</dbReference>
<name>A0A8K0R5H6_9PLEO</name>
<evidence type="ECO:0000256" key="4">
    <source>
        <dbReference type="ARBA" id="ARBA00023157"/>
    </source>
</evidence>
<gene>
    <name evidence="6" type="ORF">FB567DRAFT_442078</name>
</gene>
<keyword evidence="4" id="KW-1015">Disulfide bond</keyword>
<dbReference type="SUPFAM" id="SSF56399">
    <property type="entry name" value="ADP-ribosylation"/>
    <property type="match status" value="1"/>
</dbReference>
<proteinExistence type="predicted"/>
<evidence type="ECO:0000256" key="5">
    <source>
        <dbReference type="SAM" id="SignalP"/>
    </source>
</evidence>
<dbReference type="InterPro" id="IPR001144">
    <property type="entry name" value="Enterotoxin_A"/>
</dbReference>
<dbReference type="Gene3D" id="3.90.210.10">
    <property type="entry name" value="Heat-Labile Enterotoxin, subunit A"/>
    <property type="match status" value="1"/>
</dbReference>
<keyword evidence="1" id="KW-0800">Toxin</keyword>
<feature type="chain" id="PRO_5035459137" evidence="5">
    <location>
        <begin position="23"/>
        <end position="177"/>
    </location>
</feature>
<protein>
    <submittedName>
        <fullName evidence="6">Uncharacterized protein</fullName>
    </submittedName>
</protein>
<comment type="caution">
    <text evidence="6">The sequence shown here is derived from an EMBL/GenBank/DDBJ whole genome shotgun (WGS) entry which is preliminary data.</text>
</comment>
<evidence type="ECO:0000256" key="2">
    <source>
        <dbReference type="ARBA" id="ARBA00022729"/>
    </source>
</evidence>
<dbReference type="AlphaFoldDB" id="A0A8K0R5H6"/>
<keyword evidence="7" id="KW-1185">Reference proteome</keyword>
<evidence type="ECO:0000256" key="1">
    <source>
        <dbReference type="ARBA" id="ARBA00022656"/>
    </source>
</evidence>
<accession>A0A8K0R5H6</accession>
<sequence length="177" mass="19874">MFGHSRIVQFAAFLALAAPALAEVYRMDFRSPGQIQEDEGFVARNPDGEGSVLEHVKNTLGDDDPWVSTTTDYSVAKGGALSPSEVYVYYISENGVKFVDTIKAFKDAGEPHPKPGEKEWSVKGKIDWDSIIKWDVIVRGTVKRTVTRDDFEDGEDEEEDDDKKRSVRLVRSVKFRA</sequence>
<keyword evidence="2 5" id="KW-0732">Signal</keyword>
<dbReference type="EMBL" id="JAGMVJ010000009">
    <property type="protein sequence ID" value="KAH7087398.1"/>
    <property type="molecule type" value="Genomic_DNA"/>
</dbReference>
<evidence type="ECO:0000256" key="3">
    <source>
        <dbReference type="ARBA" id="ARBA00023026"/>
    </source>
</evidence>
<reference evidence="6" key="1">
    <citation type="journal article" date="2021" name="Nat. Commun.">
        <title>Genetic determinants of endophytism in the Arabidopsis root mycobiome.</title>
        <authorList>
            <person name="Mesny F."/>
            <person name="Miyauchi S."/>
            <person name="Thiergart T."/>
            <person name="Pickel B."/>
            <person name="Atanasova L."/>
            <person name="Karlsson M."/>
            <person name="Huettel B."/>
            <person name="Barry K.W."/>
            <person name="Haridas S."/>
            <person name="Chen C."/>
            <person name="Bauer D."/>
            <person name="Andreopoulos W."/>
            <person name="Pangilinan J."/>
            <person name="LaButti K."/>
            <person name="Riley R."/>
            <person name="Lipzen A."/>
            <person name="Clum A."/>
            <person name="Drula E."/>
            <person name="Henrissat B."/>
            <person name="Kohler A."/>
            <person name="Grigoriev I.V."/>
            <person name="Martin F.M."/>
            <person name="Hacquard S."/>
        </authorList>
    </citation>
    <scope>NUCLEOTIDE SEQUENCE</scope>
    <source>
        <strain evidence="6">MPI-SDFR-AT-0120</strain>
    </source>
</reference>